<sequence length="63" mass="6949">MRRPRPSFPDRATGAPRLTFAVQGDMTPPFRGLHLLQVRGDEPEAALRVEGFNAVAMLDTASR</sequence>
<protein>
    <submittedName>
        <fullName evidence="1">Uncharacterized protein</fullName>
    </submittedName>
</protein>
<gene>
    <name evidence="1" type="ORF">METESE_07960</name>
</gene>
<reference evidence="1" key="1">
    <citation type="journal article" date="2023" name="Int. J. Syst. Evol. Microbiol.">
        <title>Mesoterricola silvestris gen. nov., sp. nov., Mesoterricola sediminis sp. nov., Geothrix oryzae sp. nov., Geothrix edaphica sp. nov., Geothrix rubra sp. nov., and Geothrix limicola sp. nov., six novel members of Acidobacteriota isolated from soils.</title>
        <authorList>
            <person name="Itoh H."/>
            <person name="Sugisawa Y."/>
            <person name="Mise K."/>
            <person name="Xu Z."/>
            <person name="Kuniyasu M."/>
            <person name="Ushijima N."/>
            <person name="Kawano K."/>
            <person name="Kobayashi E."/>
            <person name="Shiratori Y."/>
            <person name="Masuda Y."/>
            <person name="Senoo K."/>
        </authorList>
    </citation>
    <scope>NUCLEOTIDE SEQUENCE</scope>
    <source>
        <strain evidence="1">W786</strain>
    </source>
</reference>
<proteinExistence type="predicted"/>
<accession>A0AA48H4I5</accession>
<dbReference type="EMBL" id="AP027081">
    <property type="protein sequence ID" value="BDU75838.1"/>
    <property type="molecule type" value="Genomic_DNA"/>
</dbReference>
<evidence type="ECO:0000313" key="2">
    <source>
        <dbReference type="Proteomes" id="UP001228113"/>
    </source>
</evidence>
<name>A0AA48H4I5_9BACT</name>
<evidence type="ECO:0000313" key="1">
    <source>
        <dbReference type="EMBL" id="BDU75838.1"/>
    </source>
</evidence>
<keyword evidence="2" id="KW-1185">Reference proteome</keyword>
<dbReference type="AlphaFoldDB" id="A0AA48H4I5"/>
<dbReference type="Proteomes" id="UP001228113">
    <property type="component" value="Chromosome"/>
</dbReference>
<organism evidence="1 2">
    <name type="scientific">Mesoterricola sediminis</name>
    <dbReference type="NCBI Taxonomy" id="2927980"/>
    <lineage>
        <taxon>Bacteria</taxon>
        <taxon>Pseudomonadati</taxon>
        <taxon>Acidobacteriota</taxon>
        <taxon>Holophagae</taxon>
        <taxon>Holophagales</taxon>
        <taxon>Holophagaceae</taxon>
        <taxon>Mesoterricola</taxon>
    </lineage>
</organism>
<dbReference type="KEGG" id="msea:METESE_07960"/>